<reference evidence="2" key="1">
    <citation type="submission" date="2019-10" db="EMBL/GenBank/DDBJ databases">
        <authorList>
            <person name="Soares A.E.R."/>
            <person name="Aleixo A."/>
            <person name="Schneider P."/>
            <person name="Miyaki C.Y."/>
            <person name="Schneider M.P."/>
            <person name="Mello C."/>
            <person name="Vasconcelos A.T.R."/>
        </authorList>
    </citation>
    <scope>NUCLEOTIDE SEQUENCE</scope>
    <source>
        <tissue evidence="2">Muscle</tissue>
    </source>
</reference>
<evidence type="ECO:0000313" key="3">
    <source>
        <dbReference type="Proteomes" id="UP001145742"/>
    </source>
</evidence>
<evidence type="ECO:0000313" key="2">
    <source>
        <dbReference type="EMBL" id="KAJ7421983.1"/>
    </source>
</evidence>
<dbReference type="EMBL" id="WHWB01033104">
    <property type="protein sequence ID" value="KAJ7421983.1"/>
    <property type="molecule type" value="Genomic_DNA"/>
</dbReference>
<comment type="caution">
    <text evidence="2">The sequence shown here is derived from an EMBL/GenBank/DDBJ whole genome shotgun (WGS) entry which is preliminary data.</text>
</comment>
<keyword evidence="3" id="KW-1185">Reference proteome</keyword>
<organism evidence="2 3">
    <name type="scientific">Willisornis vidua</name>
    <name type="common">Xingu scale-backed antbird</name>
    <dbReference type="NCBI Taxonomy" id="1566151"/>
    <lineage>
        <taxon>Eukaryota</taxon>
        <taxon>Metazoa</taxon>
        <taxon>Chordata</taxon>
        <taxon>Craniata</taxon>
        <taxon>Vertebrata</taxon>
        <taxon>Euteleostomi</taxon>
        <taxon>Archelosauria</taxon>
        <taxon>Archosauria</taxon>
        <taxon>Dinosauria</taxon>
        <taxon>Saurischia</taxon>
        <taxon>Theropoda</taxon>
        <taxon>Coelurosauria</taxon>
        <taxon>Aves</taxon>
        <taxon>Neognathae</taxon>
        <taxon>Neoaves</taxon>
        <taxon>Telluraves</taxon>
        <taxon>Australaves</taxon>
        <taxon>Passeriformes</taxon>
        <taxon>Thamnophilidae</taxon>
        <taxon>Willisornis</taxon>
    </lineage>
</organism>
<proteinExistence type="predicted"/>
<keyword evidence="1" id="KW-0175">Coiled coil</keyword>
<accession>A0ABQ9DHV2</accession>
<protein>
    <submittedName>
        <fullName evidence="2">Rho GTPase-activating protein 24-like protein</fullName>
    </submittedName>
</protein>
<dbReference type="Proteomes" id="UP001145742">
    <property type="component" value="Unassembled WGS sequence"/>
</dbReference>
<sequence>MTNQPPTSLLMAAVPGLLPLHNVPVEISLEQQHRALQLEIQGMHWRLGQQREWHRLVERRMRNAERAKEDAERRNETLQKEMEEFFETFGEINRWK</sequence>
<name>A0ABQ9DHV2_9PASS</name>
<gene>
    <name evidence="2" type="ORF">WISP_40079</name>
</gene>
<feature type="coiled-coil region" evidence="1">
    <location>
        <begin position="54"/>
        <end position="88"/>
    </location>
</feature>
<evidence type="ECO:0000256" key="1">
    <source>
        <dbReference type="SAM" id="Coils"/>
    </source>
</evidence>